<proteinExistence type="inferred from homology"/>
<evidence type="ECO:0000313" key="13">
    <source>
        <dbReference type="Proteomes" id="UP000594260"/>
    </source>
</evidence>
<dbReference type="GO" id="GO:0005886">
    <property type="term" value="C:plasma membrane"/>
    <property type="evidence" value="ECO:0007669"/>
    <property type="project" value="UniProtKB-SubCell"/>
</dbReference>
<dbReference type="GeneID" id="111247614"/>
<dbReference type="AlphaFoldDB" id="A0A7M7JRE4"/>
<dbReference type="InParanoid" id="A0A7M7JRE4"/>
<dbReference type="CTD" id="36273"/>
<feature type="transmembrane region" description="Helical" evidence="11">
    <location>
        <begin position="55"/>
        <end position="75"/>
    </location>
</feature>
<evidence type="ECO:0000256" key="1">
    <source>
        <dbReference type="ARBA" id="ARBA00004651"/>
    </source>
</evidence>
<feature type="transmembrane region" description="Helical" evidence="11">
    <location>
        <begin position="264"/>
        <end position="282"/>
    </location>
</feature>
<dbReference type="RefSeq" id="XP_022654483.1">
    <property type="nucleotide sequence ID" value="XM_022798748.1"/>
</dbReference>
<dbReference type="OMA" id="MIFVVIE"/>
<keyword evidence="3" id="KW-1003">Cell membrane</keyword>
<reference evidence="12" key="1">
    <citation type="submission" date="2021-01" db="UniProtKB">
        <authorList>
            <consortium name="EnsemblMetazoa"/>
        </authorList>
    </citation>
    <scope>IDENTIFICATION</scope>
</reference>
<evidence type="ECO:0000256" key="4">
    <source>
        <dbReference type="ARBA" id="ARBA00022692"/>
    </source>
</evidence>
<protein>
    <recommendedName>
        <fullName evidence="8">Zinc transporter ZIP11</fullName>
    </recommendedName>
    <alternativeName>
        <fullName evidence="9">Solute carrier family 39 member 11</fullName>
    </alternativeName>
    <alternativeName>
        <fullName evidence="10">Zrt- and Irt-like protein 11</fullName>
    </alternativeName>
</protein>
<keyword evidence="7 11" id="KW-0472">Membrane</keyword>
<name>A0A7M7JRE4_VARDE</name>
<feature type="transmembrane region" description="Helical" evidence="11">
    <location>
        <begin position="165"/>
        <end position="189"/>
    </location>
</feature>
<comment type="subcellular location">
    <subcellularLocation>
        <location evidence="1">Cell membrane</location>
        <topology evidence="1">Multi-pass membrane protein</topology>
    </subcellularLocation>
</comment>
<dbReference type="FunCoup" id="A0A7M7JRE4">
    <property type="interactions" value="139"/>
</dbReference>
<dbReference type="EnsemblMetazoa" id="XM_022798748">
    <property type="protein sequence ID" value="XP_022654483"/>
    <property type="gene ID" value="LOC111247614"/>
</dbReference>
<sequence>MIVMKLIFDKTLQYGILQLVLDPILQTLLGTLITWGLTAAGAACVFVLNSNQRKILDGSLGFAAGVMLAASFWSLLKPSLEIASESFGALSFIPVTVGFIAGGLFVYLVDILVSEKGTVGILLADKAVSDSKKDDDLLQYRNYHDGSNDSVRLGKNARDLRWKRVLLLIIAITVHNIPEGLAVGVGFGATATTQAISFSSAANLVLGIGVQNFPEGLAVSLPLRAAGFSKSKAFWYGQLSGSVEPLFGILGCLLISYAQPMLPYSLAFAAGAMVFVVLDDIVPESQACGNGKTASWSAIIGFIIMMALEVGLEESGSSEAT</sequence>
<organism evidence="12 13">
    <name type="scientific">Varroa destructor</name>
    <name type="common">Honeybee mite</name>
    <dbReference type="NCBI Taxonomy" id="109461"/>
    <lineage>
        <taxon>Eukaryota</taxon>
        <taxon>Metazoa</taxon>
        <taxon>Ecdysozoa</taxon>
        <taxon>Arthropoda</taxon>
        <taxon>Chelicerata</taxon>
        <taxon>Arachnida</taxon>
        <taxon>Acari</taxon>
        <taxon>Parasitiformes</taxon>
        <taxon>Mesostigmata</taxon>
        <taxon>Gamasina</taxon>
        <taxon>Dermanyssoidea</taxon>
        <taxon>Varroidae</taxon>
        <taxon>Varroa</taxon>
    </lineage>
</organism>
<keyword evidence="13" id="KW-1185">Reference proteome</keyword>
<dbReference type="GO" id="GO:0005385">
    <property type="term" value="F:zinc ion transmembrane transporter activity"/>
    <property type="evidence" value="ECO:0007669"/>
    <property type="project" value="TreeGrafter"/>
</dbReference>
<evidence type="ECO:0000256" key="5">
    <source>
        <dbReference type="ARBA" id="ARBA00022833"/>
    </source>
</evidence>
<dbReference type="OrthoDB" id="262547at2759"/>
<feature type="transmembrane region" description="Helical" evidence="11">
    <location>
        <begin position="234"/>
        <end position="258"/>
    </location>
</feature>
<dbReference type="InterPro" id="IPR003689">
    <property type="entry name" value="ZIP"/>
</dbReference>
<dbReference type="KEGG" id="vde:111247614"/>
<dbReference type="Pfam" id="PF02535">
    <property type="entry name" value="Zip"/>
    <property type="match status" value="1"/>
</dbReference>
<keyword evidence="4 11" id="KW-0812">Transmembrane</keyword>
<evidence type="ECO:0000256" key="2">
    <source>
        <dbReference type="ARBA" id="ARBA00006939"/>
    </source>
</evidence>
<dbReference type="PANTHER" id="PTHR11040:SF211">
    <property type="entry name" value="ZINC TRANSPORTER ZIP11"/>
    <property type="match status" value="1"/>
</dbReference>
<evidence type="ECO:0000256" key="9">
    <source>
        <dbReference type="ARBA" id="ARBA00042540"/>
    </source>
</evidence>
<evidence type="ECO:0000256" key="11">
    <source>
        <dbReference type="SAM" id="Phobius"/>
    </source>
</evidence>
<feature type="transmembrane region" description="Helical" evidence="11">
    <location>
        <begin position="24"/>
        <end position="48"/>
    </location>
</feature>
<evidence type="ECO:0000256" key="7">
    <source>
        <dbReference type="ARBA" id="ARBA00023136"/>
    </source>
</evidence>
<keyword evidence="6 11" id="KW-1133">Transmembrane helix</keyword>
<accession>A0A7M7JRE4</accession>
<feature type="transmembrane region" description="Helical" evidence="11">
    <location>
        <begin position="294"/>
        <end position="312"/>
    </location>
</feature>
<evidence type="ECO:0000256" key="8">
    <source>
        <dbReference type="ARBA" id="ARBA00040593"/>
    </source>
</evidence>
<evidence type="ECO:0000313" key="12">
    <source>
        <dbReference type="EnsemblMetazoa" id="XP_022654483"/>
    </source>
</evidence>
<evidence type="ECO:0000256" key="6">
    <source>
        <dbReference type="ARBA" id="ARBA00022989"/>
    </source>
</evidence>
<keyword evidence="5" id="KW-0862">Zinc</keyword>
<dbReference type="Proteomes" id="UP000594260">
    <property type="component" value="Unplaced"/>
</dbReference>
<comment type="similarity">
    <text evidence="2">Belongs to the ZIP transporter (TC 2.A.5) family.</text>
</comment>
<evidence type="ECO:0000256" key="10">
    <source>
        <dbReference type="ARBA" id="ARBA00042973"/>
    </source>
</evidence>
<feature type="transmembrane region" description="Helical" evidence="11">
    <location>
        <begin position="87"/>
        <end position="109"/>
    </location>
</feature>
<dbReference type="PANTHER" id="PTHR11040">
    <property type="entry name" value="ZINC/IRON TRANSPORTER"/>
    <property type="match status" value="1"/>
</dbReference>
<evidence type="ECO:0000256" key="3">
    <source>
        <dbReference type="ARBA" id="ARBA00022475"/>
    </source>
</evidence>